<evidence type="ECO:0000313" key="6">
    <source>
        <dbReference type="Proteomes" id="UP000321362"/>
    </source>
</evidence>
<dbReference type="RefSeq" id="WP_147060333.1">
    <property type="nucleotide sequence ID" value="NZ_CP042437.1"/>
</dbReference>
<sequence>MQNCFKLYFSLITGILLLFINNQCVMAANTPAVHVTPRPGWLSVCKPYNQRPSARTIEKGYFFALIEQQIHVELKADYHHVIKEIVSETGIQNASQINVSFDPSFQRLDFHEITVWRNNKPINRLNVAGFKVIADEQDLSNFIYQGSYSALLILDDIRKGDRIEYSYTLTGRNPIFDGRFCDDISFQWYQPIAHQYTVLVASAQRKLNFKAINTIPKAVITQSAGLTRYQYEAFQVPPAHDDDNQPAWYESRPRVQISEFDGWAGVVNWALGINPAATNIKGELAQRITEIKAKTGNDQVKYFREAVKTVQNEVRYMGIEMGQYSHKANNPEKVFKQRYGDCKDKSLLLVSMLKADGIDASMVLVNSNVRAHIENYLPTYYAFDHAVVTANVKGKQVWVDATIDYQGGTGTDIYFPNYGKGLVLKTGNSSLTTIPQSRPGKVIFNDIYKVKNDHSPVLFTVKTTYTLNEADDIRSHLASTGMAETEKSYLDYYAKTYAKIEQKDSITVDDDLDKNVLTTTETYTIKDFFRVDTETNKKSADLYANYISQQLPSLNGRIKTPVSLNYPLDYDYTINVILKGGWDITDRTNAITRDYYKFSSDYTSSGDTLQLNYKLAYLKDNVPVNKLDEFKSDIKKLNSDGLSYSFSYGATTDPESNINNPMVVFAGFLVVGLIFLGVWIYQRETPAIVFSYGSTFMPIGGWLILVAIGLGATALSVCWNIFNGNYFDMATWNSYTTSKYGFSSKLLLIIGAGGNIILLMLAVFCLILLLNKRDIFPKVITGYFLYALGFGVVFYIISLTVHNDKVAGQALYFLIRAGLVSAIWIPYFKRSTRVEDTFIVPYPPYNYSYEGPDSAYPAAKD</sequence>
<evidence type="ECO:0000256" key="1">
    <source>
        <dbReference type="SAM" id="Phobius"/>
    </source>
</evidence>
<dbReference type="Pfam" id="PF12969">
    <property type="entry name" value="DUF3857"/>
    <property type="match status" value="1"/>
</dbReference>
<evidence type="ECO:0000259" key="3">
    <source>
        <dbReference type="Pfam" id="PF01841"/>
    </source>
</evidence>
<feature type="domain" description="Transglutaminase-like" evidence="3">
    <location>
        <begin position="295"/>
        <end position="402"/>
    </location>
</feature>
<dbReference type="InterPro" id="IPR019690">
    <property type="entry name" value="DUF2569"/>
</dbReference>
<feature type="chain" id="PRO_5022714549" evidence="2">
    <location>
        <begin position="28"/>
        <end position="861"/>
    </location>
</feature>
<dbReference type="Proteomes" id="UP000321362">
    <property type="component" value="Chromosome"/>
</dbReference>
<dbReference type="InterPro" id="IPR002931">
    <property type="entry name" value="Transglutaminase-like"/>
</dbReference>
<name>A0A5B8W7W5_9SPHI</name>
<keyword evidence="2" id="KW-0732">Signal</keyword>
<feature type="domain" description="DUF3857" evidence="4">
    <location>
        <begin position="78"/>
        <end position="238"/>
    </location>
</feature>
<protein>
    <submittedName>
        <fullName evidence="5">DUF3857 domain-containing protein</fullName>
    </submittedName>
</protein>
<keyword evidence="1" id="KW-1133">Transmembrane helix</keyword>
<proteinExistence type="predicted"/>
<dbReference type="AlphaFoldDB" id="A0A5B8W7W5"/>
<feature type="transmembrane region" description="Helical" evidence="1">
    <location>
        <begin position="807"/>
        <end position="828"/>
    </location>
</feature>
<dbReference type="Pfam" id="PF01841">
    <property type="entry name" value="Transglut_core"/>
    <property type="match status" value="1"/>
</dbReference>
<keyword evidence="6" id="KW-1185">Reference proteome</keyword>
<dbReference type="Gene3D" id="2.60.40.3140">
    <property type="match status" value="1"/>
</dbReference>
<dbReference type="SUPFAM" id="SSF54001">
    <property type="entry name" value="Cysteine proteinases"/>
    <property type="match status" value="1"/>
</dbReference>
<keyword evidence="1" id="KW-0472">Membrane</keyword>
<feature type="transmembrane region" description="Helical" evidence="1">
    <location>
        <begin position="662"/>
        <end position="681"/>
    </location>
</feature>
<feature type="transmembrane region" description="Helical" evidence="1">
    <location>
        <begin position="782"/>
        <end position="801"/>
    </location>
</feature>
<feature type="transmembrane region" description="Helical" evidence="1">
    <location>
        <begin position="742"/>
        <end position="770"/>
    </location>
</feature>
<evidence type="ECO:0000259" key="4">
    <source>
        <dbReference type="Pfam" id="PF12969"/>
    </source>
</evidence>
<accession>A0A5B8W7W5</accession>
<feature type="signal peptide" evidence="2">
    <location>
        <begin position="1"/>
        <end position="27"/>
    </location>
</feature>
<dbReference type="Pfam" id="PF10754">
    <property type="entry name" value="DUF2569"/>
    <property type="match status" value="1"/>
</dbReference>
<dbReference type="InterPro" id="IPR024618">
    <property type="entry name" value="DUF3857"/>
</dbReference>
<keyword evidence="1" id="KW-0812">Transmembrane</keyword>
<dbReference type="InterPro" id="IPR038765">
    <property type="entry name" value="Papain-like_cys_pep_sf"/>
</dbReference>
<organism evidence="5 6">
    <name type="scientific">Mucilaginibacter ginsenosidivorax</name>
    <dbReference type="NCBI Taxonomy" id="862126"/>
    <lineage>
        <taxon>Bacteria</taxon>
        <taxon>Pseudomonadati</taxon>
        <taxon>Bacteroidota</taxon>
        <taxon>Sphingobacteriia</taxon>
        <taxon>Sphingobacteriales</taxon>
        <taxon>Sphingobacteriaceae</taxon>
        <taxon>Mucilaginibacter</taxon>
    </lineage>
</organism>
<gene>
    <name evidence="5" type="ORF">FSB76_30640</name>
</gene>
<feature type="transmembrane region" description="Helical" evidence="1">
    <location>
        <begin position="702"/>
        <end position="722"/>
    </location>
</feature>
<dbReference type="Gene3D" id="3.10.620.30">
    <property type="match status" value="1"/>
</dbReference>
<reference evidence="5 6" key="1">
    <citation type="journal article" date="2013" name="J. Microbiol.">
        <title>Mucilaginibacter ginsenosidivorax sp. nov., with ginsenoside converting activity isolated from sediment.</title>
        <authorList>
            <person name="Kim J.K."/>
            <person name="Choi T.E."/>
            <person name="Liu Q.M."/>
            <person name="Park H.Y."/>
            <person name="Yi T.H."/>
            <person name="Yoon M.H."/>
            <person name="Kim S.C."/>
            <person name="Im W.T."/>
        </authorList>
    </citation>
    <scope>NUCLEOTIDE SEQUENCE [LARGE SCALE GENOMIC DNA]</scope>
    <source>
        <strain evidence="5 6">KHI28</strain>
    </source>
</reference>
<dbReference type="EMBL" id="CP042437">
    <property type="protein sequence ID" value="QEC80100.1"/>
    <property type="molecule type" value="Genomic_DNA"/>
</dbReference>
<evidence type="ECO:0000313" key="5">
    <source>
        <dbReference type="EMBL" id="QEC80100.1"/>
    </source>
</evidence>
<dbReference type="KEGG" id="mgk:FSB76_30640"/>
<evidence type="ECO:0000256" key="2">
    <source>
        <dbReference type="SAM" id="SignalP"/>
    </source>
</evidence>